<dbReference type="SUPFAM" id="SSF141571">
    <property type="entry name" value="Pentapeptide repeat-like"/>
    <property type="match status" value="1"/>
</dbReference>
<keyword evidence="1" id="KW-0472">Membrane</keyword>
<comment type="caution">
    <text evidence="2">The sequence shown here is derived from an EMBL/GenBank/DDBJ whole genome shotgun (WGS) entry which is preliminary data.</text>
</comment>
<keyword evidence="1" id="KW-1133">Transmembrane helix</keyword>
<feature type="transmembrane region" description="Helical" evidence="1">
    <location>
        <begin position="12"/>
        <end position="31"/>
    </location>
</feature>
<keyword evidence="1" id="KW-0812">Transmembrane</keyword>
<evidence type="ECO:0000313" key="3">
    <source>
        <dbReference type="Proteomes" id="UP000037046"/>
    </source>
</evidence>
<dbReference type="RefSeq" id="WP_160316341.1">
    <property type="nucleotide sequence ID" value="NZ_CP118494.1"/>
</dbReference>
<dbReference type="InterPro" id="IPR051082">
    <property type="entry name" value="Pentapeptide-BTB/POZ_domain"/>
</dbReference>
<dbReference type="Proteomes" id="UP000037046">
    <property type="component" value="Unassembled WGS sequence"/>
</dbReference>
<dbReference type="InterPro" id="IPR001646">
    <property type="entry name" value="5peptide_repeat"/>
</dbReference>
<gene>
    <name evidence="2" type="ORF">ROTO_02050</name>
</gene>
<dbReference type="Pfam" id="PF00805">
    <property type="entry name" value="Pentapeptide"/>
    <property type="match status" value="1"/>
</dbReference>
<feature type="transmembrane region" description="Helical" evidence="1">
    <location>
        <begin position="52"/>
        <end position="84"/>
    </location>
</feature>
<dbReference type="OrthoDB" id="7837851at2"/>
<evidence type="ECO:0000256" key="1">
    <source>
        <dbReference type="SAM" id="Phobius"/>
    </source>
</evidence>
<accession>A0A0L6CZE8</accession>
<organism evidence="2 3">
    <name type="scientific">Roseovarius tolerans</name>
    <dbReference type="NCBI Taxonomy" id="74031"/>
    <lineage>
        <taxon>Bacteria</taxon>
        <taxon>Pseudomonadati</taxon>
        <taxon>Pseudomonadota</taxon>
        <taxon>Alphaproteobacteria</taxon>
        <taxon>Rhodobacterales</taxon>
        <taxon>Roseobacteraceae</taxon>
        <taxon>Roseovarius</taxon>
    </lineage>
</organism>
<evidence type="ECO:0000313" key="2">
    <source>
        <dbReference type="EMBL" id="KNX43076.1"/>
    </source>
</evidence>
<dbReference type="AlphaFoldDB" id="A0A0L6CZE8"/>
<keyword evidence="3" id="KW-1185">Reference proteome</keyword>
<feature type="transmembrane region" description="Helical" evidence="1">
    <location>
        <begin position="104"/>
        <end position="126"/>
    </location>
</feature>
<reference evidence="3" key="1">
    <citation type="submission" date="2015-07" db="EMBL/GenBank/DDBJ databases">
        <title>Draft Genome Sequence of Roseovarius tolerans EL-164, a producer of N-Acylated Alanine Methyl Esters (NAMEs).</title>
        <authorList>
            <person name="Voget S."/>
            <person name="Bruns H."/>
            <person name="Wagner-Doebler I."/>
            <person name="Schulz S."/>
            <person name="Daniel R."/>
        </authorList>
    </citation>
    <scope>NUCLEOTIDE SEQUENCE [LARGE SCALE GENOMIC DNA]</scope>
    <source>
        <strain evidence="3">EL-164</strain>
    </source>
</reference>
<dbReference type="EMBL" id="LGVV01000002">
    <property type="protein sequence ID" value="KNX43076.1"/>
    <property type="molecule type" value="Genomic_DNA"/>
</dbReference>
<dbReference type="Gene3D" id="2.160.20.80">
    <property type="entry name" value="E3 ubiquitin-protein ligase SopA"/>
    <property type="match status" value="2"/>
</dbReference>
<dbReference type="PANTHER" id="PTHR14136">
    <property type="entry name" value="BTB_POZ DOMAIN-CONTAINING PROTEIN KCTD9"/>
    <property type="match status" value="1"/>
</dbReference>
<proteinExistence type="predicted"/>
<dbReference type="PATRIC" id="fig|74031.6.peg.209"/>
<protein>
    <submittedName>
        <fullName evidence="2">Pentapeptide repeats (8 copies)</fullName>
    </submittedName>
</protein>
<sequence>MLESFLTIATHPLLWIFIGLTVVFYGVQWVVGQSAEAPTAPDDRIRRLAEKVGMTGLHPVLFLILLLTWGIVAGTLFVGLYAILWQVIFHAPPEGAENIWNWRFTLAQLVALTTVLGAVIALPITINRLILTRRQTDTVEQGHITDRINKAVEGLGAVKEVNRLGRNRYYVIQHETGAKLRETDFEWRGEPFAWPEGSLVASDITDQQLEEWKHVSLTEPNIEVRIGAIYALERISQDSARDHIQIMEILCAYVRQNAPKSTAIPFDISGLEYRPEIYKRLPGASEPRVDIQAAISVVSRRKNKRIEREKRRKYRIDLRGCNLQNADFGAGNWRDAIFDGSVLDQANLASSDFENASFAQCSFENTHFTSASLDDVSASGAKFRFIQISEKAENFQVLNNIDLMAATFDQCEFSLINVRNQFHVAELKNSRFIGCEFGSSWFFVHVPITDLKSCTFQRCAVRKCEVSSERAVDVGINGFFGDGSVKIALDQRPSFWPRQELSEAQFQYEWRKWQDEGPDYTPPEAPEEG</sequence>
<name>A0A0L6CZE8_9RHOB</name>
<dbReference type="PANTHER" id="PTHR14136:SF17">
    <property type="entry name" value="BTB_POZ DOMAIN-CONTAINING PROTEIN KCTD9"/>
    <property type="match status" value="1"/>
</dbReference>